<protein>
    <submittedName>
        <fullName evidence="2">Uncharacterized protein</fullName>
    </submittedName>
</protein>
<feature type="compositionally biased region" description="Low complexity" evidence="1">
    <location>
        <begin position="75"/>
        <end position="90"/>
    </location>
</feature>
<dbReference type="Proteomes" id="UP000018144">
    <property type="component" value="Unassembled WGS sequence"/>
</dbReference>
<dbReference type="EMBL" id="HF935285">
    <property type="protein sequence ID" value="CCX06274.1"/>
    <property type="molecule type" value="Genomic_DNA"/>
</dbReference>
<evidence type="ECO:0000313" key="3">
    <source>
        <dbReference type="Proteomes" id="UP000018144"/>
    </source>
</evidence>
<name>U4L810_PYROM</name>
<gene>
    <name evidence="2" type="ORF">PCON_05861</name>
</gene>
<evidence type="ECO:0000313" key="2">
    <source>
        <dbReference type="EMBL" id="CCX06274.1"/>
    </source>
</evidence>
<evidence type="ECO:0000256" key="1">
    <source>
        <dbReference type="SAM" id="MobiDB-lite"/>
    </source>
</evidence>
<reference evidence="2 3" key="1">
    <citation type="journal article" date="2013" name="PLoS Genet.">
        <title>The genome and development-dependent transcriptomes of Pyronema confluens: a window into fungal evolution.</title>
        <authorList>
            <person name="Traeger S."/>
            <person name="Altegoer F."/>
            <person name="Freitag M."/>
            <person name="Gabaldon T."/>
            <person name="Kempken F."/>
            <person name="Kumar A."/>
            <person name="Marcet-Houben M."/>
            <person name="Poggeler S."/>
            <person name="Stajich J.E."/>
            <person name="Nowrousian M."/>
        </authorList>
    </citation>
    <scope>NUCLEOTIDE SEQUENCE [LARGE SCALE GENOMIC DNA]</scope>
    <source>
        <strain evidence="3">CBS 100304</strain>
        <tissue evidence="2">Vegetative mycelium</tissue>
    </source>
</reference>
<keyword evidence="3" id="KW-1185">Reference proteome</keyword>
<proteinExistence type="predicted"/>
<organism evidence="2 3">
    <name type="scientific">Pyronema omphalodes (strain CBS 100304)</name>
    <name type="common">Pyronema confluens</name>
    <dbReference type="NCBI Taxonomy" id="1076935"/>
    <lineage>
        <taxon>Eukaryota</taxon>
        <taxon>Fungi</taxon>
        <taxon>Dikarya</taxon>
        <taxon>Ascomycota</taxon>
        <taxon>Pezizomycotina</taxon>
        <taxon>Pezizomycetes</taxon>
        <taxon>Pezizales</taxon>
        <taxon>Pyronemataceae</taxon>
        <taxon>Pyronema</taxon>
    </lineage>
</organism>
<dbReference type="AlphaFoldDB" id="U4L810"/>
<sequence length="100" mass="11059">MSKVRGNVPQPASPFLGCTLIIPAEKIISAFKHRYDFFLLCSPEAWSGTEIAVPKSRNGKDRNGVWSSSTGPWESPSGSQSRGGLLQSPLKVHRDYRRTQ</sequence>
<feature type="region of interest" description="Disordered" evidence="1">
    <location>
        <begin position="52"/>
        <end position="100"/>
    </location>
</feature>
<accession>U4L810</accession>